<sequence>MFLCETLVHANKIAEIRIKLGFDVAFAVDRIGRSGGLALLWRNRVNCRIINYSQNFINVEVCSEKWCTCRFTGFYGFPEQDRRRDSWNLPRSLAQDITLPWCIMGDFNDMLFAEDKRGGSEQPQWLIRGFREAVQDSYLIDLPMEGYPYTWTKGRRAPNPTEERLDRAFATQNWLDEFPHYKFINAISDSSDHSHILLHLVHVQKEIKARIFKFENAWLEEPNLTEVVKEGWNREPHNSLLAKIHTCTEDLEVWGRRSDQDLKKLLLNFVKRWNKTVITAVNYVFKNIK</sequence>
<organism evidence="2 3">
    <name type="scientific">Trifolium medium</name>
    <dbReference type="NCBI Taxonomy" id="97028"/>
    <lineage>
        <taxon>Eukaryota</taxon>
        <taxon>Viridiplantae</taxon>
        <taxon>Streptophyta</taxon>
        <taxon>Embryophyta</taxon>
        <taxon>Tracheophyta</taxon>
        <taxon>Spermatophyta</taxon>
        <taxon>Magnoliopsida</taxon>
        <taxon>eudicotyledons</taxon>
        <taxon>Gunneridae</taxon>
        <taxon>Pentapetalae</taxon>
        <taxon>rosids</taxon>
        <taxon>fabids</taxon>
        <taxon>Fabales</taxon>
        <taxon>Fabaceae</taxon>
        <taxon>Papilionoideae</taxon>
        <taxon>50 kb inversion clade</taxon>
        <taxon>NPAAA clade</taxon>
        <taxon>Hologalegina</taxon>
        <taxon>IRL clade</taxon>
        <taxon>Trifolieae</taxon>
        <taxon>Trifolium</taxon>
    </lineage>
</organism>
<dbReference type="PANTHER" id="PTHR33710">
    <property type="entry name" value="BNAC02G09200D PROTEIN"/>
    <property type="match status" value="1"/>
</dbReference>
<dbReference type="Gene3D" id="3.60.10.10">
    <property type="entry name" value="Endonuclease/exonuclease/phosphatase"/>
    <property type="match status" value="1"/>
</dbReference>
<dbReference type="EMBL" id="LXQA010005276">
    <property type="protein sequence ID" value="MCH83495.1"/>
    <property type="molecule type" value="Genomic_DNA"/>
</dbReference>
<evidence type="ECO:0000259" key="1">
    <source>
        <dbReference type="Pfam" id="PF03372"/>
    </source>
</evidence>
<feature type="domain" description="Endonuclease/exonuclease/phosphatase" evidence="1">
    <location>
        <begin position="2"/>
        <end position="193"/>
    </location>
</feature>
<proteinExistence type="predicted"/>
<keyword evidence="2" id="KW-0378">Hydrolase</keyword>
<name>A0A392M8R0_9FABA</name>
<dbReference type="InterPro" id="IPR005135">
    <property type="entry name" value="Endo/exonuclease/phosphatase"/>
</dbReference>
<comment type="caution">
    <text evidence="2">The sequence shown here is derived from an EMBL/GenBank/DDBJ whole genome shotgun (WGS) entry which is preliminary data.</text>
</comment>
<accession>A0A392M8R0</accession>
<gene>
    <name evidence="2" type="ORF">A2U01_0004318</name>
</gene>
<keyword evidence="2" id="KW-0269">Exonuclease</keyword>
<dbReference type="PANTHER" id="PTHR33710:SF79">
    <property type="entry name" value="OS06G0205337 PROTEIN"/>
    <property type="match status" value="1"/>
</dbReference>
<dbReference type="Pfam" id="PF03372">
    <property type="entry name" value="Exo_endo_phos"/>
    <property type="match status" value="1"/>
</dbReference>
<protein>
    <submittedName>
        <fullName evidence="2">Endonuclease/exonuclease/phosphatase family protein</fullName>
    </submittedName>
</protein>
<keyword evidence="2" id="KW-0255">Endonuclease</keyword>
<keyword evidence="2" id="KW-0540">Nuclease</keyword>
<dbReference type="AlphaFoldDB" id="A0A392M8R0"/>
<dbReference type="Proteomes" id="UP000265520">
    <property type="component" value="Unassembled WGS sequence"/>
</dbReference>
<dbReference type="GO" id="GO:0004519">
    <property type="term" value="F:endonuclease activity"/>
    <property type="evidence" value="ECO:0007669"/>
    <property type="project" value="UniProtKB-KW"/>
</dbReference>
<reference evidence="2 3" key="1">
    <citation type="journal article" date="2018" name="Front. Plant Sci.">
        <title>Red Clover (Trifolium pratense) and Zigzag Clover (T. medium) - A Picture of Genomic Similarities and Differences.</title>
        <authorList>
            <person name="Dluhosova J."/>
            <person name="Istvanek J."/>
            <person name="Nedelnik J."/>
            <person name="Repkova J."/>
        </authorList>
    </citation>
    <scope>NUCLEOTIDE SEQUENCE [LARGE SCALE GENOMIC DNA]</scope>
    <source>
        <strain evidence="3">cv. 10/8</strain>
        <tissue evidence="2">Leaf</tissue>
    </source>
</reference>
<dbReference type="GO" id="GO:0004527">
    <property type="term" value="F:exonuclease activity"/>
    <property type="evidence" value="ECO:0007669"/>
    <property type="project" value="UniProtKB-KW"/>
</dbReference>
<keyword evidence="3" id="KW-1185">Reference proteome</keyword>
<evidence type="ECO:0000313" key="3">
    <source>
        <dbReference type="Proteomes" id="UP000265520"/>
    </source>
</evidence>
<dbReference type="SUPFAM" id="SSF56219">
    <property type="entry name" value="DNase I-like"/>
    <property type="match status" value="1"/>
</dbReference>
<dbReference type="InterPro" id="IPR036691">
    <property type="entry name" value="Endo/exonu/phosph_ase_sf"/>
</dbReference>
<evidence type="ECO:0000313" key="2">
    <source>
        <dbReference type="EMBL" id="MCH83495.1"/>
    </source>
</evidence>